<protein>
    <recommendedName>
        <fullName evidence="2">DUF2237 domain-containing protein</fullName>
    </recommendedName>
</protein>
<dbReference type="AlphaFoldDB" id="A0A061R6C9"/>
<name>A0A061R6C9_9CHLO</name>
<dbReference type="Pfam" id="PF09996">
    <property type="entry name" value="DUF2237"/>
    <property type="match status" value="1"/>
</dbReference>
<dbReference type="PANTHER" id="PTHR37466:SF1">
    <property type="entry name" value="SLR1628 PROTEIN"/>
    <property type="match status" value="1"/>
</dbReference>
<proteinExistence type="predicted"/>
<organism evidence="1">
    <name type="scientific">Tetraselmis sp. GSL018</name>
    <dbReference type="NCBI Taxonomy" id="582737"/>
    <lineage>
        <taxon>Eukaryota</taxon>
        <taxon>Viridiplantae</taxon>
        <taxon>Chlorophyta</taxon>
        <taxon>core chlorophytes</taxon>
        <taxon>Chlorodendrophyceae</taxon>
        <taxon>Chlorodendrales</taxon>
        <taxon>Chlorodendraceae</taxon>
        <taxon>Tetraselmis</taxon>
    </lineage>
</organism>
<gene>
    <name evidence="1" type="primary">K09966</name>
    <name evidence="1" type="ORF">TSPGSL018_8629</name>
</gene>
<dbReference type="PANTHER" id="PTHR37466">
    <property type="entry name" value="SLR1628 PROTEIN"/>
    <property type="match status" value="1"/>
</dbReference>
<accession>A0A061R6C9</accession>
<evidence type="ECO:0000313" key="1">
    <source>
        <dbReference type="EMBL" id="JAC68472.1"/>
    </source>
</evidence>
<dbReference type="Gene3D" id="3.30.56.110">
    <property type="entry name" value="Protein of unknown function DUF2237"/>
    <property type="match status" value="1"/>
</dbReference>
<dbReference type="EMBL" id="GBEZ01017909">
    <property type="protein sequence ID" value="JAC68472.1"/>
    <property type="molecule type" value="Transcribed_RNA"/>
</dbReference>
<sequence length="179" mass="19606">MHVAPCLTFQANLLKQASHRIVPLLNSARRSYQRPATKAFSTQAMGGTSSSRPPAKNVLGSELQCCCTSPVTGFFRDGYCHTGPSDFGRHVVCAEVTEEFLQFTASRGNDLSTPSPNFSFPGLKPGDRWCLCASRWKEALQFGCAPKVVLRSTHVKALETVTLEELLAYAIDPPEEDKI</sequence>
<dbReference type="InterPro" id="IPR018714">
    <property type="entry name" value="DUF2237"/>
</dbReference>
<evidence type="ECO:0008006" key="2">
    <source>
        <dbReference type="Google" id="ProtNLM"/>
    </source>
</evidence>
<reference evidence="1" key="1">
    <citation type="submission" date="2014-05" db="EMBL/GenBank/DDBJ databases">
        <title>The transcriptome of the halophilic microalga Tetraselmis sp. GSL018 isolated from the Great Salt Lake, Utah.</title>
        <authorList>
            <person name="Jinkerson R.E."/>
            <person name="D'Adamo S."/>
            <person name="Posewitz M.C."/>
        </authorList>
    </citation>
    <scope>NUCLEOTIDE SEQUENCE</scope>
    <source>
        <strain evidence="1">GSL018</strain>
    </source>
</reference>